<evidence type="ECO:0008006" key="4">
    <source>
        <dbReference type="Google" id="ProtNLM"/>
    </source>
</evidence>
<name>A0A9P4TZH2_9PEZI</name>
<dbReference type="Proteomes" id="UP000800235">
    <property type="component" value="Unassembled WGS sequence"/>
</dbReference>
<dbReference type="AlphaFoldDB" id="A0A9P4TZH2"/>
<evidence type="ECO:0000256" key="1">
    <source>
        <dbReference type="SAM" id="MobiDB-lite"/>
    </source>
</evidence>
<keyword evidence="3" id="KW-1185">Reference proteome</keyword>
<evidence type="ECO:0000313" key="3">
    <source>
        <dbReference type="Proteomes" id="UP000800235"/>
    </source>
</evidence>
<organism evidence="2 3">
    <name type="scientific">Tothia fuscella</name>
    <dbReference type="NCBI Taxonomy" id="1048955"/>
    <lineage>
        <taxon>Eukaryota</taxon>
        <taxon>Fungi</taxon>
        <taxon>Dikarya</taxon>
        <taxon>Ascomycota</taxon>
        <taxon>Pezizomycotina</taxon>
        <taxon>Dothideomycetes</taxon>
        <taxon>Pleosporomycetidae</taxon>
        <taxon>Venturiales</taxon>
        <taxon>Cylindrosympodiaceae</taxon>
        <taxon>Tothia</taxon>
    </lineage>
</organism>
<dbReference type="EMBL" id="MU007035">
    <property type="protein sequence ID" value="KAF2430897.1"/>
    <property type="molecule type" value="Genomic_DNA"/>
</dbReference>
<protein>
    <recommendedName>
        <fullName evidence="4">F-box domain-containing protein</fullName>
    </recommendedName>
</protein>
<gene>
    <name evidence="2" type="ORF">EJ08DRAFT_696846</name>
</gene>
<sequence length="291" mass="33410">MASRKRKSRTFGNLNMEAARPAKRRSRAPSKASKTVRPPGSHFFNLPKELRHNVYLRLLPPTTQTERLIATSTIASNQAHISKPRFKSSAFFVNKQMHVEFMALMLRKSHIKVDTVRGPRIRQSRLIHILTFAEDIQLIIGNILVFNTALRILCLRTDIRSLSITLWMGNPEQWNLEHQHLADEPFWRTAHGDATGPKSNCSNNYQVRPSKAAFTRVLAPLSRLNVRNSASLAIWKLSNDSRRPWFRQYMYAPSPPRLDKLPVEKFMEGEPSGFGEFLKAWGEKMLAAKRV</sequence>
<proteinExistence type="predicted"/>
<accession>A0A9P4TZH2</accession>
<evidence type="ECO:0000313" key="2">
    <source>
        <dbReference type="EMBL" id="KAF2430897.1"/>
    </source>
</evidence>
<feature type="region of interest" description="Disordered" evidence="1">
    <location>
        <begin position="1"/>
        <end position="42"/>
    </location>
</feature>
<comment type="caution">
    <text evidence="2">The sequence shown here is derived from an EMBL/GenBank/DDBJ whole genome shotgun (WGS) entry which is preliminary data.</text>
</comment>
<reference evidence="2" key="1">
    <citation type="journal article" date="2020" name="Stud. Mycol.">
        <title>101 Dothideomycetes genomes: a test case for predicting lifestyles and emergence of pathogens.</title>
        <authorList>
            <person name="Haridas S."/>
            <person name="Albert R."/>
            <person name="Binder M."/>
            <person name="Bloem J."/>
            <person name="Labutti K."/>
            <person name="Salamov A."/>
            <person name="Andreopoulos B."/>
            <person name="Baker S."/>
            <person name="Barry K."/>
            <person name="Bills G."/>
            <person name="Bluhm B."/>
            <person name="Cannon C."/>
            <person name="Castanera R."/>
            <person name="Culley D."/>
            <person name="Daum C."/>
            <person name="Ezra D."/>
            <person name="Gonzalez J."/>
            <person name="Henrissat B."/>
            <person name="Kuo A."/>
            <person name="Liang C."/>
            <person name="Lipzen A."/>
            <person name="Lutzoni F."/>
            <person name="Magnuson J."/>
            <person name="Mondo S."/>
            <person name="Nolan M."/>
            <person name="Ohm R."/>
            <person name="Pangilinan J."/>
            <person name="Park H.-J."/>
            <person name="Ramirez L."/>
            <person name="Alfaro M."/>
            <person name="Sun H."/>
            <person name="Tritt A."/>
            <person name="Yoshinaga Y."/>
            <person name="Zwiers L.-H."/>
            <person name="Turgeon B."/>
            <person name="Goodwin S."/>
            <person name="Spatafora J."/>
            <person name="Crous P."/>
            <person name="Grigoriev I."/>
        </authorList>
    </citation>
    <scope>NUCLEOTIDE SEQUENCE</scope>
    <source>
        <strain evidence="2">CBS 130266</strain>
    </source>
</reference>